<dbReference type="EMBL" id="JALIEB010000002">
    <property type="protein sequence ID" value="MCV3270445.1"/>
    <property type="molecule type" value="Genomic_DNA"/>
</dbReference>
<reference evidence="2 3" key="1">
    <citation type="submission" date="2022-04" db="EMBL/GenBank/DDBJ databases">
        <title>Roseobacter sp. WL0113 is a bacterium isolated from neritic sediment.</title>
        <authorList>
            <person name="Wang L."/>
            <person name="He W."/>
            <person name="Zhang D.-F."/>
        </authorList>
    </citation>
    <scope>NUCLEOTIDE SEQUENCE [LARGE SCALE GENOMIC DNA]</scope>
    <source>
        <strain evidence="2 3">WL0113</strain>
    </source>
</reference>
<sequence>MSEDKEKRKSQIAENIREIEIIREIERIKELEESVQHERVRRGYDFPGDDRRRRSTRIIGDDDEDDDFSKPTNRLGQPDSE</sequence>
<proteinExistence type="predicted"/>
<accession>A0ABT3BA76</accession>
<name>A0ABT3BA76_9RHOB</name>
<dbReference type="RefSeq" id="WP_263842774.1">
    <property type="nucleotide sequence ID" value="NZ_JALIEB010000002.1"/>
</dbReference>
<evidence type="ECO:0000256" key="1">
    <source>
        <dbReference type="SAM" id="MobiDB-lite"/>
    </source>
</evidence>
<feature type="region of interest" description="Disordered" evidence="1">
    <location>
        <begin position="36"/>
        <end position="81"/>
    </location>
</feature>
<comment type="caution">
    <text evidence="2">The sequence shown here is derived from an EMBL/GenBank/DDBJ whole genome shotgun (WGS) entry which is preliminary data.</text>
</comment>
<protein>
    <submittedName>
        <fullName evidence="2">Uncharacterized protein</fullName>
    </submittedName>
</protein>
<organism evidence="2 3">
    <name type="scientific">Roseobacter sinensis</name>
    <dbReference type="NCBI Taxonomy" id="2931391"/>
    <lineage>
        <taxon>Bacteria</taxon>
        <taxon>Pseudomonadati</taxon>
        <taxon>Pseudomonadota</taxon>
        <taxon>Alphaproteobacteria</taxon>
        <taxon>Rhodobacterales</taxon>
        <taxon>Roseobacteraceae</taxon>
        <taxon>Roseobacter</taxon>
    </lineage>
</organism>
<dbReference type="Proteomes" id="UP001208690">
    <property type="component" value="Unassembled WGS sequence"/>
</dbReference>
<gene>
    <name evidence="2" type="ORF">MUB52_03320</name>
</gene>
<evidence type="ECO:0000313" key="2">
    <source>
        <dbReference type="EMBL" id="MCV3270445.1"/>
    </source>
</evidence>
<keyword evidence="3" id="KW-1185">Reference proteome</keyword>
<feature type="compositionally biased region" description="Basic and acidic residues" evidence="1">
    <location>
        <begin position="36"/>
        <end position="52"/>
    </location>
</feature>
<evidence type="ECO:0000313" key="3">
    <source>
        <dbReference type="Proteomes" id="UP001208690"/>
    </source>
</evidence>